<name>X1I702_9ZZZZ</name>
<feature type="non-terminal residue" evidence="1">
    <location>
        <position position="150"/>
    </location>
</feature>
<gene>
    <name evidence="1" type="ORF">S03H2_40808</name>
</gene>
<organism evidence="1">
    <name type="scientific">marine sediment metagenome</name>
    <dbReference type="NCBI Taxonomy" id="412755"/>
    <lineage>
        <taxon>unclassified sequences</taxon>
        <taxon>metagenomes</taxon>
        <taxon>ecological metagenomes</taxon>
    </lineage>
</organism>
<comment type="caution">
    <text evidence="1">The sequence shown here is derived from an EMBL/GenBank/DDBJ whole genome shotgun (WGS) entry which is preliminary data.</text>
</comment>
<accession>X1I702</accession>
<sequence length="150" mass="15449">MILTLQTGGVALVRGISGYLEVDEMTGGTLDIYADAAEIQINANCTGGTINIYGNAIVTDNSGATVVNDHTLETAKVEAYGTADAGSDADTLVDDALTQGDDYWKGLTLLMITGANAGLTRPIVAFTDVGDTMELRPAFPAAIVAGDVYA</sequence>
<dbReference type="EMBL" id="BARU01025318">
    <property type="protein sequence ID" value="GAH65040.1"/>
    <property type="molecule type" value="Genomic_DNA"/>
</dbReference>
<evidence type="ECO:0000313" key="1">
    <source>
        <dbReference type="EMBL" id="GAH65040.1"/>
    </source>
</evidence>
<proteinExistence type="predicted"/>
<dbReference type="AlphaFoldDB" id="X1I702"/>
<reference evidence="1" key="1">
    <citation type="journal article" date="2014" name="Front. Microbiol.">
        <title>High frequency of phylogenetically diverse reductive dehalogenase-homologous genes in deep subseafloor sedimentary metagenomes.</title>
        <authorList>
            <person name="Kawai M."/>
            <person name="Futagami T."/>
            <person name="Toyoda A."/>
            <person name="Takaki Y."/>
            <person name="Nishi S."/>
            <person name="Hori S."/>
            <person name="Arai W."/>
            <person name="Tsubouchi T."/>
            <person name="Morono Y."/>
            <person name="Uchiyama I."/>
            <person name="Ito T."/>
            <person name="Fujiyama A."/>
            <person name="Inagaki F."/>
            <person name="Takami H."/>
        </authorList>
    </citation>
    <scope>NUCLEOTIDE SEQUENCE</scope>
    <source>
        <strain evidence="1">Expedition CK06-06</strain>
    </source>
</reference>
<protein>
    <submittedName>
        <fullName evidence="1">Uncharacterized protein</fullName>
    </submittedName>
</protein>